<keyword evidence="2" id="KW-1185">Reference proteome</keyword>
<gene>
    <name evidence="1" type="ORF">M0220_06280</name>
</gene>
<organism evidence="1 2">
    <name type="scientific">Halomonas qinghailakensis</name>
    <dbReference type="NCBI Taxonomy" id="2937790"/>
    <lineage>
        <taxon>Bacteria</taxon>
        <taxon>Pseudomonadati</taxon>
        <taxon>Pseudomonadota</taxon>
        <taxon>Gammaproteobacteria</taxon>
        <taxon>Oceanospirillales</taxon>
        <taxon>Halomonadaceae</taxon>
        <taxon>Halomonas</taxon>
    </lineage>
</organism>
<protein>
    <submittedName>
        <fullName evidence="1">Uncharacterized protein</fullName>
    </submittedName>
</protein>
<accession>A0AA46TSI6</accession>
<dbReference type="KEGG" id="hqn:M0220_06280"/>
<dbReference type="Proteomes" id="UP001164935">
    <property type="component" value="Chromosome"/>
</dbReference>
<dbReference type="RefSeq" id="WP_264018964.1">
    <property type="nucleotide sequence ID" value="NZ_CP096973.1"/>
</dbReference>
<dbReference type="EMBL" id="CP096973">
    <property type="protein sequence ID" value="UYO75751.1"/>
    <property type="molecule type" value="Genomic_DNA"/>
</dbReference>
<name>A0AA46TSI6_9GAMM</name>
<evidence type="ECO:0000313" key="1">
    <source>
        <dbReference type="EMBL" id="UYO75751.1"/>
    </source>
</evidence>
<dbReference type="AlphaFoldDB" id="A0AA46TSI6"/>
<sequence length="154" mass="17860">MDVGNPWYEFAHRVRRGESSKDELIDLLRSGWPMPHEAQPFVADLLEGKRKFARSGPSPEIKRRDICKIIRALDAVEEYLLTGSSDELMTSTCLLPLPPSHEDFQWLMDEAKVIKTKNSSPREVAIEFVAERFNVTSRTLRKALSPDREKEYWR</sequence>
<reference evidence="1" key="1">
    <citation type="submission" date="2022-05" db="EMBL/GenBank/DDBJ databases">
        <title>Complete sequence of a novel PHA-producing Halomonas strain.</title>
        <authorList>
            <person name="Zheng Z."/>
        </authorList>
    </citation>
    <scope>NUCLEOTIDE SEQUENCE</scope>
    <source>
        <strain evidence="1">ZZQ-149</strain>
    </source>
</reference>
<proteinExistence type="predicted"/>
<evidence type="ECO:0000313" key="2">
    <source>
        <dbReference type="Proteomes" id="UP001164935"/>
    </source>
</evidence>